<dbReference type="Gene3D" id="3.80.10.10">
    <property type="entry name" value="Ribonuclease Inhibitor"/>
    <property type="match status" value="1"/>
</dbReference>
<evidence type="ECO:0000313" key="3">
    <source>
        <dbReference type="EMBL" id="RDU68757.1"/>
    </source>
</evidence>
<evidence type="ECO:0000313" key="4">
    <source>
        <dbReference type="Proteomes" id="UP000257045"/>
    </source>
</evidence>
<reference evidence="3 4" key="1">
    <citation type="submission" date="2018-04" db="EMBL/GenBank/DDBJ databases">
        <title>Novel Campyloabacter and Helicobacter Species and Strains.</title>
        <authorList>
            <person name="Mannion A.J."/>
            <person name="Shen Z."/>
            <person name="Fox J.G."/>
        </authorList>
    </citation>
    <scope>NUCLEOTIDE SEQUENCE [LARGE SCALE GENOMIC DNA]</scope>
    <source>
        <strain evidence="3 4">MIT 04-9366</strain>
    </source>
</reference>
<accession>A0A3D8ITY8</accession>
<proteinExistence type="predicted"/>
<evidence type="ECO:0000256" key="1">
    <source>
        <dbReference type="ARBA" id="ARBA00022614"/>
    </source>
</evidence>
<keyword evidence="1" id="KW-0433">Leucine-rich repeat</keyword>
<dbReference type="RefSeq" id="WP_115570191.1">
    <property type="nucleotide sequence ID" value="NZ_NXLV01000023.1"/>
</dbReference>
<organism evidence="3 4">
    <name type="scientific">Helicobacter brantae</name>
    <dbReference type="NCBI Taxonomy" id="375927"/>
    <lineage>
        <taxon>Bacteria</taxon>
        <taxon>Pseudomonadati</taxon>
        <taxon>Campylobacterota</taxon>
        <taxon>Epsilonproteobacteria</taxon>
        <taxon>Campylobacterales</taxon>
        <taxon>Helicobacteraceae</taxon>
        <taxon>Helicobacter</taxon>
    </lineage>
</organism>
<keyword evidence="4" id="KW-1185">Reference proteome</keyword>
<dbReference type="InterPro" id="IPR050216">
    <property type="entry name" value="LRR_domain-containing"/>
</dbReference>
<dbReference type="EMBL" id="NXLV01000023">
    <property type="protein sequence ID" value="RDU68757.1"/>
    <property type="molecule type" value="Genomic_DNA"/>
</dbReference>
<dbReference type="PANTHER" id="PTHR48051">
    <property type="match status" value="1"/>
</dbReference>
<dbReference type="Proteomes" id="UP000257045">
    <property type="component" value="Unassembled WGS sequence"/>
</dbReference>
<protein>
    <recommendedName>
        <fullName evidence="5">Leucine-rich repeat domain-containing protein</fullName>
    </recommendedName>
</protein>
<dbReference type="InterPro" id="IPR032675">
    <property type="entry name" value="LRR_dom_sf"/>
</dbReference>
<dbReference type="PANTHER" id="PTHR48051:SF1">
    <property type="entry name" value="RAS SUPPRESSOR PROTEIN 1"/>
    <property type="match status" value="1"/>
</dbReference>
<dbReference type="SUPFAM" id="SSF52058">
    <property type="entry name" value="L domain-like"/>
    <property type="match status" value="1"/>
</dbReference>
<keyword evidence="2" id="KW-0677">Repeat</keyword>
<gene>
    <name evidence="3" type="ORF">CQA58_08015</name>
</gene>
<dbReference type="AlphaFoldDB" id="A0A3D8ITY8"/>
<sequence length="252" mass="29490">MEKWAKEFIKWCDDNEIKIPRTQEELVELEVFEAKGKSLTSIHPNIVHLKKLYRVVLENNALKDIPKLPSGVLTLILKNNLFTEIPENVRELKGLLNLVVDNNMIEEIPSWIGELEVLLTFSASFNRIKTLEPIKGNQGVHFLHIEANEIRDISPIYEMKNLQHFHFQNNNVTTFDKRIRNLKKLEIFSGMQNPIKDFDIVFLAKNKNVQIYLELIGKTKIRIYRLLKFFIDTKNGIDRLWKRGAIQEVEGV</sequence>
<name>A0A3D8ITY8_9HELI</name>
<dbReference type="GO" id="GO:0005737">
    <property type="term" value="C:cytoplasm"/>
    <property type="evidence" value="ECO:0007669"/>
    <property type="project" value="TreeGrafter"/>
</dbReference>
<dbReference type="OrthoDB" id="5486204at2"/>
<comment type="caution">
    <text evidence="3">The sequence shown here is derived from an EMBL/GenBank/DDBJ whole genome shotgun (WGS) entry which is preliminary data.</text>
</comment>
<evidence type="ECO:0000256" key="2">
    <source>
        <dbReference type="ARBA" id="ARBA00022737"/>
    </source>
</evidence>
<evidence type="ECO:0008006" key="5">
    <source>
        <dbReference type="Google" id="ProtNLM"/>
    </source>
</evidence>